<dbReference type="AlphaFoldDB" id="A0A191Z229"/>
<evidence type="ECO:0000256" key="8">
    <source>
        <dbReference type="ARBA" id="ARBA00022989"/>
    </source>
</evidence>
<dbReference type="KEGG" id="psil:PMA3_29190"/>
<name>A0A191Z229_9PSED</name>
<evidence type="ECO:0000256" key="2">
    <source>
        <dbReference type="ARBA" id="ARBA00008823"/>
    </source>
</evidence>
<evidence type="ECO:0000313" key="16">
    <source>
        <dbReference type="EMBL" id="ANJ59023.1"/>
    </source>
</evidence>
<feature type="transmembrane region" description="Helical" evidence="15">
    <location>
        <begin position="32"/>
        <end position="55"/>
    </location>
</feature>
<feature type="topological domain" description="Cytoplasmic" evidence="14">
    <location>
        <begin position="162"/>
        <end position="183"/>
    </location>
</feature>
<feature type="topological domain" description="Periplasmic" evidence="14">
    <location>
        <begin position="27"/>
        <end position="44"/>
    </location>
</feature>
<dbReference type="STRING" id="1853130.PMA3_29190"/>
<dbReference type="SUPFAM" id="SSF158442">
    <property type="entry name" value="DsbB-like"/>
    <property type="match status" value="1"/>
</dbReference>
<dbReference type="InterPro" id="IPR050183">
    <property type="entry name" value="DsbB"/>
</dbReference>
<dbReference type="OrthoDB" id="3711263at2"/>
<feature type="transmembrane region" description="Helical" evidence="15">
    <location>
        <begin position="67"/>
        <end position="89"/>
    </location>
</feature>
<keyword evidence="11 14" id="KW-1015">Disulfide bond</keyword>
<accession>A0A191Z229</accession>
<keyword evidence="13 14" id="KW-0676">Redox-active center</keyword>
<dbReference type="GO" id="GO:0006457">
    <property type="term" value="P:protein folding"/>
    <property type="evidence" value="ECO:0007669"/>
    <property type="project" value="InterPro"/>
</dbReference>
<keyword evidence="12 14" id="KW-0143">Chaperone</keyword>
<dbReference type="InterPro" id="IPR003752">
    <property type="entry name" value="DiS_bond_form_DsbB/BdbC"/>
</dbReference>
<dbReference type="GO" id="GO:0015035">
    <property type="term" value="F:protein-disulfide reductase activity"/>
    <property type="evidence" value="ECO:0007669"/>
    <property type="project" value="UniProtKB-UniRule"/>
</dbReference>
<evidence type="ECO:0000256" key="10">
    <source>
        <dbReference type="ARBA" id="ARBA00023136"/>
    </source>
</evidence>
<feature type="transmembrane region" description="Helical" evidence="15">
    <location>
        <begin position="9"/>
        <end position="26"/>
    </location>
</feature>
<protein>
    <recommendedName>
        <fullName evidence="14">Disulfide bond formation protein B</fullName>
    </recommendedName>
    <alternativeName>
        <fullName evidence="14">Disulfide oxidoreductase</fullName>
    </alternativeName>
</protein>
<dbReference type="PANTHER" id="PTHR36570">
    <property type="entry name" value="DISULFIDE BOND FORMATION PROTEIN B"/>
    <property type="match status" value="1"/>
</dbReference>
<keyword evidence="7 14" id="KW-0249">Electron transport</keyword>
<evidence type="ECO:0000256" key="15">
    <source>
        <dbReference type="SAM" id="Phobius"/>
    </source>
</evidence>
<dbReference type="EMBL" id="CP014870">
    <property type="protein sequence ID" value="ANJ59023.1"/>
    <property type="molecule type" value="Genomic_DNA"/>
</dbReference>
<feature type="topological domain" description="Cytoplasmic" evidence="14">
    <location>
        <begin position="1"/>
        <end position="9"/>
    </location>
</feature>
<dbReference type="InterPro" id="IPR023380">
    <property type="entry name" value="DsbB-like_sf"/>
</dbReference>
<dbReference type="RefSeq" id="WP_064680386.1">
    <property type="nucleotide sequence ID" value="NZ_CP014870.1"/>
</dbReference>
<evidence type="ECO:0000256" key="1">
    <source>
        <dbReference type="ARBA" id="ARBA00004429"/>
    </source>
</evidence>
<keyword evidence="4 14" id="KW-1003">Cell membrane</keyword>
<gene>
    <name evidence="14" type="primary">dsbB</name>
    <name evidence="16" type="ORF">PMA3_29190</name>
</gene>
<evidence type="ECO:0000256" key="13">
    <source>
        <dbReference type="ARBA" id="ARBA00023284"/>
    </source>
</evidence>
<comment type="function">
    <text evidence="14">Required for disulfide bond formation in some periplasmic proteins. Acts by oxidizing the DsbA protein.</text>
</comment>
<evidence type="ECO:0000256" key="5">
    <source>
        <dbReference type="ARBA" id="ARBA00022519"/>
    </source>
</evidence>
<comment type="subcellular location">
    <subcellularLocation>
        <location evidence="1">Cell inner membrane</location>
        <topology evidence="1">Multi-pass membrane protein</topology>
    </subcellularLocation>
    <subcellularLocation>
        <location evidence="14">Cell membrane</location>
        <topology evidence="14">Multi-pass membrane protein</topology>
    </subcellularLocation>
</comment>
<dbReference type="Pfam" id="PF02600">
    <property type="entry name" value="DsbB"/>
    <property type="match status" value="1"/>
</dbReference>
<dbReference type="InterPro" id="IPR022920">
    <property type="entry name" value="Disulphide_bond_form_DsbB"/>
</dbReference>
<keyword evidence="10 14" id="KW-0472">Membrane</keyword>
<reference evidence="16 17" key="1">
    <citation type="journal article" date="2018" name="Syst. Appl. Microbiol.">
        <title>Pseudomonas silesiensis sp. nov. strain A3T isolated from a biological pesticide sewage treatment plant and analysis of the complete genome sequence.</title>
        <authorList>
            <person name="Kaminski M.A."/>
            <person name="Furmanczyk E.M."/>
            <person name="Sobczak A."/>
            <person name="Dziembowski A."/>
            <person name="Lipinski L."/>
        </authorList>
    </citation>
    <scope>NUCLEOTIDE SEQUENCE [LARGE SCALE GENOMIC DNA]</scope>
    <source>
        <strain evidence="16 17">A3</strain>
    </source>
</reference>
<evidence type="ECO:0000256" key="3">
    <source>
        <dbReference type="ARBA" id="ARBA00022448"/>
    </source>
</evidence>
<keyword evidence="17" id="KW-1185">Reference proteome</keyword>
<keyword evidence="8 14" id="KW-1133">Transmembrane helix</keyword>
<evidence type="ECO:0000256" key="12">
    <source>
        <dbReference type="ARBA" id="ARBA00023186"/>
    </source>
</evidence>
<dbReference type="Gene3D" id="1.20.1550.10">
    <property type="entry name" value="DsbB-like"/>
    <property type="match status" value="1"/>
</dbReference>
<comment type="similarity">
    <text evidence="2 14">Belongs to the DsbB family.</text>
</comment>
<evidence type="ECO:0000313" key="17">
    <source>
        <dbReference type="Proteomes" id="UP000078354"/>
    </source>
</evidence>
<evidence type="ECO:0000256" key="4">
    <source>
        <dbReference type="ARBA" id="ARBA00022475"/>
    </source>
</evidence>
<keyword evidence="5" id="KW-0997">Cell inner membrane</keyword>
<feature type="transmembrane region" description="Helical" evidence="15">
    <location>
        <begin position="143"/>
        <end position="164"/>
    </location>
</feature>
<evidence type="ECO:0000256" key="6">
    <source>
        <dbReference type="ARBA" id="ARBA00022692"/>
    </source>
</evidence>
<comment type="caution">
    <text evidence="14">Lacks conserved residue(s) required for the propagation of feature annotation.</text>
</comment>
<organism evidence="16 17">
    <name type="scientific">Pseudomonas silesiensis</name>
    <dbReference type="NCBI Taxonomy" id="1853130"/>
    <lineage>
        <taxon>Bacteria</taxon>
        <taxon>Pseudomonadati</taxon>
        <taxon>Pseudomonadota</taxon>
        <taxon>Gammaproteobacteria</taxon>
        <taxon>Pseudomonadales</taxon>
        <taxon>Pseudomonadaceae</taxon>
        <taxon>Pseudomonas</taxon>
    </lineage>
</organism>
<dbReference type="PANTHER" id="PTHR36570:SF3">
    <property type="entry name" value="DISULFIDE BOND FORMATION PROTEIN B"/>
    <property type="match status" value="1"/>
</dbReference>
<dbReference type="GO" id="GO:0009055">
    <property type="term" value="F:electron transfer activity"/>
    <property type="evidence" value="ECO:0007669"/>
    <property type="project" value="UniProtKB-UniRule"/>
</dbReference>
<proteinExistence type="inferred from homology"/>
<sequence>MSLACSRSLFFMAFIAGALALGVSYYLEYAVGLQPCGLCLLQRICLALLTGVSLMASVHGPGRLGTFLYWLLGLCCSLAGTVTALRQVLLQSDPVQQLSTCIPNLADLFATTPWMFVVQQMFEGATECTYISWTLFDLSIPEWSLLFFVAMMILGVCQLLRLVWVACRRPLSGESSHRALVGD</sequence>
<dbReference type="GO" id="GO:0005886">
    <property type="term" value="C:plasma membrane"/>
    <property type="evidence" value="ECO:0007669"/>
    <property type="project" value="UniProtKB-SubCell"/>
</dbReference>
<evidence type="ECO:0000256" key="7">
    <source>
        <dbReference type="ARBA" id="ARBA00022982"/>
    </source>
</evidence>
<feature type="topological domain" description="Cytoplasmic" evidence="14">
    <location>
        <begin position="62"/>
        <end position="67"/>
    </location>
</feature>
<dbReference type="Proteomes" id="UP000078354">
    <property type="component" value="Chromosome"/>
</dbReference>
<keyword evidence="6 14" id="KW-0812">Transmembrane</keyword>
<keyword evidence="9 14" id="KW-0560">Oxidoreductase</keyword>
<evidence type="ECO:0000256" key="11">
    <source>
        <dbReference type="ARBA" id="ARBA00023157"/>
    </source>
</evidence>
<keyword evidence="3 14" id="KW-0813">Transport</keyword>
<evidence type="ECO:0000256" key="14">
    <source>
        <dbReference type="HAMAP-Rule" id="MF_00286"/>
    </source>
</evidence>
<feature type="disulfide bond" description="Redox-active" evidence="14">
    <location>
        <begin position="36"/>
        <end position="39"/>
    </location>
</feature>
<evidence type="ECO:0000256" key="9">
    <source>
        <dbReference type="ARBA" id="ARBA00023002"/>
    </source>
</evidence>
<dbReference type="HAMAP" id="MF_00286">
    <property type="entry name" value="DsbB"/>
    <property type="match status" value="1"/>
</dbReference>